<dbReference type="EMBL" id="FRDH01000014">
    <property type="protein sequence ID" value="SHN64667.1"/>
    <property type="molecule type" value="Genomic_DNA"/>
</dbReference>
<dbReference type="InterPro" id="IPR003615">
    <property type="entry name" value="HNH_nuc"/>
</dbReference>
<evidence type="ECO:0000259" key="1">
    <source>
        <dbReference type="Pfam" id="PF13391"/>
    </source>
</evidence>
<dbReference type="Pfam" id="PF13391">
    <property type="entry name" value="HNH_2"/>
    <property type="match status" value="1"/>
</dbReference>
<organism evidence="2 3">
    <name type="scientific">Butyrivibrio hungatei DSM 14810</name>
    <dbReference type="NCBI Taxonomy" id="1121132"/>
    <lineage>
        <taxon>Bacteria</taxon>
        <taxon>Bacillati</taxon>
        <taxon>Bacillota</taxon>
        <taxon>Clostridia</taxon>
        <taxon>Lachnospirales</taxon>
        <taxon>Lachnospiraceae</taxon>
        <taxon>Butyrivibrio</taxon>
    </lineage>
</organism>
<dbReference type="Proteomes" id="UP000184097">
    <property type="component" value="Unassembled WGS sequence"/>
</dbReference>
<gene>
    <name evidence="2" type="ORF">SAMN02745247_02833</name>
</gene>
<reference evidence="2 3" key="1">
    <citation type="submission" date="2016-12" db="EMBL/GenBank/DDBJ databases">
        <authorList>
            <person name="Song W.-J."/>
            <person name="Kurnit D.M."/>
        </authorList>
    </citation>
    <scope>NUCLEOTIDE SEQUENCE [LARGE SCALE GENOMIC DNA]</scope>
    <source>
        <strain evidence="2 3">DSM 14810</strain>
    </source>
</reference>
<proteinExistence type="predicted"/>
<sequence>MLEPKTQKIRIANETYEVLDALNNITLADSFVKNKTGTGHGEAKLYVGNVGDRYHEFFDNLDREFFFLKEDFDKYLLDAKEEYMNPQQDYVKKEKMPEIYSELQDRVSEYAKRIMSFSVYRKDVNPPRVYLQSDSDYYDLMRSVGIPNISYLSIMKVKSSAGKVYYYCRIFIDYKSDIVKYESPLAQAEEKKIIESNMSEKKKQSLVEARQGQGEYRRKLIDDCQYCPFTLVNDERLLIASHIKPWARSTDEEKIDYKNGFALTPTYDRLFDQGYITFTDDKTVTVSPWISPMNQHRLNIYDGMSLPKLQIDDKRSKYLEYHRTNVYKG</sequence>
<dbReference type="AlphaFoldDB" id="A0A1M7T1Y6"/>
<keyword evidence="2" id="KW-0378">Hydrolase</keyword>
<keyword evidence="2" id="KW-0255">Endonuclease</keyword>
<dbReference type="GO" id="GO:0004519">
    <property type="term" value="F:endonuclease activity"/>
    <property type="evidence" value="ECO:0007669"/>
    <property type="project" value="UniProtKB-KW"/>
</dbReference>
<name>A0A1M7T1Y6_9FIRM</name>
<dbReference type="RefSeq" id="WP_072705409.1">
    <property type="nucleotide sequence ID" value="NZ_FRDH01000014.1"/>
</dbReference>
<accession>A0A1M7T1Y6</accession>
<evidence type="ECO:0000313" key="2">
    <source>
        <dbReference type="EMBL" id="SHN64667.1"/>
    </source>
</evidence>
<feature type="domain" description="HNH nuclease" evidence="1">
    <location>
        <begin position="227"/>
        <end position="278"/>
    </location>
</feature>
<protein>
    <submittedName>
        <fullName evidence="2">HNH endonuclease</fullName>
    </submittedName>
</protein>
<evidence type="ECO:0000313" key="3">
    <source>
        <dbReference type="Proteomes" id="UP000184097"/>
    </source>
</evidence>
<keyword evidence="2" id="KW-0540">Nuclease</keyword>